<evidence type="ECO:0000256" key="1">
    <source>
        <dbReference type="SAM" id="Phobius"/>
    </source>
</evidence>
<gene>
    <name evidence="2" type="ORF">KDW_55030</name>
</gene>
<dbReference type="Proteomes" id="UP000326912">
    <property type="component" value="Unassembled WGS sequence"/>
</dbReference>
<name>A0A5J4KXW1_9CHLR</name>
<organism evidence="2 3">
    <name type="scientific">Dictyobacter vulcani</name>
    <dbReference type="NCBI Taxonomy" id="2607529"/>
    <lineage>
        <taxon>Bacteria</taxon>
        <taxon>Bacillati</taxon>
        <taxon>Chloroflexota</taxon>
        <taxon>Ktedonobacteria</taxon>
        <taxon>Ktedonobacterales</taxon>
        <taxon>Dictyobacteraceae</taxon>
        <taxon>Dictyobacter</taxon>
    </lineage>
</organism>
<keyword evidence="3" id="KW-1185">Reference proteome</keyword>
<evidence type="ECO:0000313" key="2">
    <source>
        <dbReference type="EMBL" id="GER91341.1"/>
    </source>
</evidence>
<keyword evidence="1" id="KW-0472">Membrane</keyword>
<accession>A0A5J4KXW1</accession>
<protein>
    <submittedName>
        <fullName evidence="2">Uncharacterized protein</fullName>
    </submittedName>
</protein>
<keyword evidence="1" id="KW-0812">Transmembrane</keyword>
<dbReference type="RefSeq" id="WP_162005647.1">
    <property type="nucleotide sequence ID" value="NZ_BKZW01000003.1"/>
</dbReference>
<dbReference type="EMBL" id="BKZW01000003">
    <property type="protein sequence ID" value="GER91341.1"/>
    <property type="molecule type" value="Genomic_DNA"/>
</dbReference>
<keyword evidence="1" id="KW-1133">Transmembrane helix</keyword>
<reference evidence="2 3" key="1">
    <citation type="submission" date="2019-10" db="EMBL/GenBank/DDBJ databases">
        <title>Dictyobacter vulcani sp. nov., within the class Ktedonobacteria, isolated from soil of volcanic Mt. Zao.</title>
        <authorList>
            <person name="Zheng Y."/>
            <person name="Wang C.M."/>
            <person name="Sakai Y."/>
            <person name="Abe K."/>
            <person name="Yokota A."/>
            <person name="Yabe S."/>
        </authorList>
    </citation>
    <scope>NUCLEOTIDE SEQUENCE [LARGE SCALE GENOMIC DNA]</scope>
    <source>
        <strain evidence="2 3">W12</strain>
    </source>
</reference>
<proteinExistence type="predicted"/>
<feature type="transmembrane region" description="Helical" evidence="1">
    <location>
        <begin position="12"/>
        <end position="37"/>
    </location>
</feature>
<dbReference type="AlphaFoldDB" id="A0A5J4KXW1"/>
<evidence type="ECO:0000313" key="3">
    <source>
        <dbReference type="Proteomes" id="UP000326912"/>
    </source>
</evidence>
<comment type="caution">
    <text evidence="2">The sequence shown here is derived from an EMBL/GenBank/DDBJ whole genome shotgun (WGS) entry which is preliminary data.</text>
</comment>
<sequence>MQATDGSSARGFYIGLAIGQIWLSVISTTFVSILWSFGQNPMQPCFWSTH</sequence>